<gene>
    <name evidence="2" type="ORF">Spa2297_34355</name>
</gene>
<feature type="compositionally biased region" description="Basic and acidic residues" evidence="1">
    <location>
        <begin position="108"/>
        <end position="128"/>
    </location>
</feature>
<dbReference type="AlphaFoldDB" id="A0A191VB98"/>
<protein>
    <submittedName>
        <fullName evidence="2">Uncharacterized protein</fullName>
    </submittedName>
</protein>
<name>A0A191VB98_9ACTN</name>
<evidence type="ECO:0000256" key="1">
    <source>
        <dbReference type="SAM" id="MobiDB-lite"/>
    </source>
</evidence>
<organism evidence="2 3">
    <name type="scientific">Streptomyces parvulus</name>
    <dbReference type="NCBI Taxonomy" id="146923"/>
    <lineage>
        <taxon>Bacteria</taxon>
        <taxon>Bacillati</taxon>
        <taxon>Actinomycetota</taxon>
        <taxon>Actinomycetes</taxon>
        <taxon>Kitasatosporales</taxon>
        <taxon>Streptomycetaceae</taxon>
        <taxon>Streptomyces</taxon>
    </lineage>
</organism>
<dbReference type="EMBL" id="CP015867">
    <property type="protein sequence ID" value="ANJ12148.1"/>
    <property type="molecule type" value="Genomic_DNA"/>
</dbReference>
<evidence type="ECO:0000313" key="2">
    <source>
        <dbReference type="EMBL" id="ANJ12148.1"/>
    </source>
</evidence>
<dbReference type="Proteomes" id="UP000078468">
    <property type="component" value="Plasmid pspa1"/>
</dbReference>
<feature type="region of interest" description="Disordered" evidence="1">
    <location>
        <begin position="107"/>
        <end position="137"/>
    </location>
</feature>
<sequence>MFRLLVCGLAGGLPVPVAVPVHQIRLLLPGPYLEEVVFQRLCDVSVIRVVTTASVDADAVMARPERCQHRQFGTVIHQSGNSHVAGDGLDAVFHHLVPGLNGAWGRDGAPEHFHGQTDRATVDTRENDGQPGPGEDQTVIRLEGRLYVFSWISQMEGVVLHLYVPGRLRDEFAHSRHGRGCLLRR</sequence>
<reference evidence="2 3" key="1">
    <citation type="submission" date="2016-05" db="EMBL/GenBank/DDBJ databases">
        <title>Non-Contiguous Finished Genome Sequence of Streptomyces parvulus 2297 Integrated Site-Specifically with Actinophage R4.</title>
        <authorList>
            <person name="Nishizawa T."/>
            <person name="Miura T."/>
            <person name="Harada C."/>
            <person name="Guo Y."/>
            <person name="Narisawa K."/>
            <person name="Ohta H."/>
            <person name="Takahashi H."/>
            <person name="Shirai M."/>
        </authorList>
    </citation>
    <scope>NUCLEOTIDE SEQUENCE [LARGE SCALE GENOMIC DNA]</scope>
    <source>
        <strain evidence="2 3">2297</strain>
        <plasmid evidence="3">pspa1</plasmid>
    </source>
</reference>
<accession>A0A191VB98</accession>
<evidence type="ECO:0000313" key="3">
    <source>
        <dbReference type="Proteomes" id="UP000078468"/>
    </source>
</evidence>
<dbReference type="KEGG" id="spav:Spa2297_34355"/>
<geneLocation type="plasmid" evidence="3">
    <name>pspa1</name>
</geneLocation>
<keyword evidence="2" id="KW-0614">Plasmid</keyword>
<proteinExistence type="predicted"/>